<dbReference type="GO" id="GO:0009279">
    <property type="term" value="C:cell outer membrane"/>
    <property type="evidence" value="ECO:0007669"/>
    <property type="project" value="UniProtKB-SubCell"/>
</dbReference>
<dbReference type="Proteomes" id="UP000078356">
    <property type="component" value="Unassembled WGS sequence"/>
</dbReference>
<evidence type="ECO:0000313" key="7">
    <source>
        <dbReference type="Proteomes" id="UP000078356"/>
    </source>
</evidence>
<evidence type="ECO:0000256" key="3">
    <source>
        <dbReference type="ARBA" id="ARBA00023237"/>
    </source>
</evidence>
<dbReference type="CDD" id="cd07185">
    <property type="entry name" value="OmpA_C-like"/>
    <property type="match status" value="1"/>
</dbReference>
<accession>A0A178LP08</accession>
<organism evidence="6 7">
    <name type="scientific">Pseudomonas oryzihabitans</name>
    <dbReference type="NCBI Taxonomy" id="47885"/>
    <lineage>
        <taxon>Bacteria</taxon>
        <taxon>Pseudomonadati</taxon>
        <taxon>Pseudomonadota</taxon>
        <taxon>Gammaproteobacteria</taxon>
        <taxon>Pseudomonadales</taxon>
        <taxon>Pseudomonadaceae</taxon>
        <taxon>Pseudomonas</taxon>
    </lineage>
</organism>
<evidence type="ECO:0000256" key="2">
    <source>
        <dbReference type="ARBA" id="ARBA00023136"/>
    </source>
</evidence>
<gene>
    <name evidence="6" type="ORF">A4V15_00810</name>
</gene>
<feature type="domain" description="OmpA-like" evidence="5">
    <location>
        <begin position="97"/>
        <end position="210"/>
    </location>
</feature>
<dbReference type="Pfam" id="PF00691">
    <property type="entry name" value="OmpA"/>
    <property type="match status" value="1"/>
</dbReference>
<evidence type="ECO:0000313" key="6">
    <source>
        <dbReference type="EMBL" id="OAN32275.1"/>
    </source>
</evidence>
<dbReference type="RefSeq" id="WP_064306658.1">
    <property type="nucleotide sequence ID" value="NZ_LWCR01000001.1"/>
</dbReference>
<dbReference type="AlphaFoldDB" id="A0A178LP08"/>
<dbReference type="InterPro" id="IPR036737">
    <property type="entry name" value="OmpA-like_sf"/>
</dbReference>
<dbReference type="Gene3D" id="3.30.1330.60">
    <property type="entry name" value="OmpA-like domain"/>
    <property type="match status" value="1"/>
</dbReference>
<dbReference type="InterPro" id="IPR006665">
    <property type="entry name" value="OmpA-like"/>
</dbReference>
<dbReference type="SUPFAM" id="SSF103088">
    <property type="entry name" value="OmpA-like"/>
    <property type="match status" value="1"/>
</dbReference>
<dbReference type="InterPro" id="IPR006664">
    <property type="entry name" value="OMP_bac"/>
</dbReference>
<dbReference type="PANTHER" id="PTHR30329:SF21">
    <property type="entry name" value="LIPOPROTEIN YIAD-RELATED"/>
    <property type="match status" value="1"/>
</dbReference>
<comment type="caution">
    <text evidence="6">The sequence shown here is derived from an EMBL/GenBank/DDBJ whole genome shotgun (WGS) entry which is preliminary data.</text>
</comment>
<evidence type="ECO:0000259" key="5">
    <source>
        <dbReference type="PROSITE" id="PS51123"/>
    </source>
</evidence>
<dbReference type="EMBL" id="LWCR01000001">
    <property type="protein sequence ID" value="OAN32275.1"/>
    <property type="molecule type" value="Genomic_DNA"/>
</dbReference>
<dbReference type="PROSITE" id="PS51123">
    <property type="entry name" value="OMPA_2"/>
    <property type="match status" value="1"/>
</dbReference>
<comment type="subcellular location">
    <subcellularLocation>
        <location evidence="1">Cell outer membrane</location>
    </subcellularLocation>
</comment>
<name>A0A178LP08_9PSED</name>
<dbReference type="PANTHER" id="PTHR30329">
    <property type="entry name" value="STATOR ELEMENT OF FLAGELLAR MOTOR COMPLEX"/>
    <property type="match status" value="1"/>
</dbReference>
<dbReference type="PRINTS" id="PR01021">
    <property type="entry name" value="OMPADOMAIN"/>
</dbReference>
<reference evidence="6 7" key="1">
    <citation type="submission" date="2016-04" db="EMBL/GenBank/DDBJ databases">
        <title>Draft Genome Sequences of Staphylococcus capitis Strain H36, S. capitis Strain H65, S. cohnii Strain H62, S. hominis Strain H69, Mycobacterium iranicum Strain H39, Plantibacter sp. Strain H53, Pseudomonas oryzihabitans Strain H72, and Microbacterium sp. Strain H83, isolated from residential settings.</title>
        <authorList>
            <person name="Lymperopoulou D."/>
            <person name="Adams R.I."/>
            <person name="Lindow S."/>
            <person name="Coil D.A."/>
            <person name="Jospin G."/>
            <person name="Eisen J.A."/>
        </authorList>
    </citation>
    <scope>NUCLEOTIDE SEQUENCE [LARGE SCALE GENOMIC DNA]</scope>
    <source>
        <strain evidence="6 7">H72</strain>
    </source>
</reference>
<sequence>MNAVIAASSQGRLLLGVLLSALVLGGCASPPLPQTRVTLMPDEDGHVGAVSVTSSAGRQAIDQGFAEVTVAGPGQAPIAAQSVAQPLFEQQHRQVLAAQPSPPKTFVLNFRSDSMELTPQSKALLPEVLDAARQRMPTEISVFGHADASGTPSYNLDLSGQRARKVAGLLQRLDPKLRINVEFFGDTVPLVPSRPGKSEPRNRRAEVLIL</sequence>
<evidence type="ECO:0000256" key="1">
    <source>
        <dbReference type="ARBA" id="ARBA00004442"/>
    </source>
</evidence>
<dbReference type="OrthoDB" id="8586796at2"/>
<evidence type="ECO:0000256" key="4">
    <source>
        <dbReference type="PROSITE-ProRule" id="PRU00473"/>
    </source>
</evidence>
<protein>
    <recommendedName>
        <fullName evidence="5">OmpA-like domain-containing protein</fullName>
    </recommendedName>
</protein>
<dbReference type="InterPro" id="IPR050330">
    <property type="entry name" value="Bact_OuterMem_StrucFunc"/>
</dbReference>
<keyword evidence="2 4" id="KW-0472">Membrane</keyword>
<proteinExistence type="predicted"/>
<keyword evidence="3" id="KW-0998">Cell outer membrane</keyword>